<evidence type="ECO:0000256" key="2">
    <source>
        <dbReference type="SAM" id="MobiDB-lite"/>
    </source>
</evidence>
<name>A0AAD6J7H8_DREDA</name>
<gene>
    <name evidence="3" type="ORF">Dda_0014</name>
</gene>
<comment type="caution">
    <text evidence="3">The sequence shown here is derived from an EMBL/GenBank/DDBJ whole genome shotgun (WGS) entry which is preliminary data.</text>
</comment>
<dbReference type="Proteomes" id="UP001221413">
    <property type="component" value="Unassembled WGS sequence"/>
</dbReference>
<evidence type="ECO:0000256" key="1">
    <source>
        <dbReference type="SAM" id="Coils"/>
    </source>
</evidence>
<keyword evidence="1" id="KW-0175">Coiled coil</keyword>
<dbReference type="AlphaFoldDB" id="A0AAD6J7H8"/>
<feature type="coiled-coil region" evidence="1">
    <location>
        <begin position="52"/>
        <end position="139"/>
    </location>
</feature>
<keyword evidence="4" id="KW-1185">Reference proteome</keyword>
<reference evidence="3" key="1">
    <citation type="submission" date="2023-01" db="EMBL/GenBank/DDBJ databases">
        <title>The chitinases involved in constricting ring structure development in the nematode-trapping fungus Drechslerella dactyloides.</title>
        <authorList>
            <person name="Wang R."/>
            <person name="Zhang L."/>
            <person name="Tang P."/>
            <person name="Li S."/>
            <person name="Liang L."/>
        </authorList>
    </citation>
    <scope>NUCLEOTIDE SEQUENCE</scope>
    <source>
        <strain evidence="3">YMF1.00031</strain>
    </source>
</reference>
<feature type="compositionally biased region" description="Basic residues" evidence="2">
    <location>
        <begin position="152"/>
        <end position="168"/>
    </location>
</feature>
<dbReference type="EMBL" id="JAQGDS010000001">
    <property type="protein sequence ID" value="KAJ6263877.1"/>
    <property type="molecule type" value="Genomic_DNA"/>
</dbReference>
<feature type="region of interest" description="Disordered" evidence="2">
    <location>
        <begin position="20"/>
        <end position="49"/>
    </location>
</feature>
<accession>A0AAD6J7H8</accession>
<feature type="compositionally biased region" description="Polar residues" evidence="2">
    <location>
        <begin position="34"/>
        <end position="46"/>
    </location>
</feature>
<feature type="region of interest" description="Disordered" evidence="2">
    <location>
        <begin position="140"/>
        <end position="168"/>
    </location>
</feature>
<proteinExistence type="predicted"/>
<protein>
    <submittedName>
        <fullName evidence="3">Uncharacterized protein</fullName>
    </submittedName>
</protein>
<organism evidence="3 4">
    <name type="scientific">Drechslerella dactyloides</name>
    <name type="common">Nematode-trapping fungus</name>
    <name type="synonym">Arthrobotrys dactyloides</name>
    <dbReference type="NCBI Taxonomy" id="74499"/>
    <lineage>
        <taxon>Eukaryota</taxon>
        <taxon>Fungi</taxon>
        <taxon>Dikarya</taxon>
        <taxon>Ascomycota</taxon>
        <taxon>Pezizomycotina</taxon>
        <taxon>Orbiliomycetes</taxon>
        <taxon>Orbiliales</taxon>
        <taxon>Orbiliaceae</taxon>
        <taxon>Drechslerella</taxon>
    </lineage>
</organism>
<sequence length="213" mass="24470">MDDMDLSEITSRDSALGGAFRETAVSPTIRESEINQPHASETSTKVGRSETIRALKTQLRSLEDEVDACDKRIANLEAELREREMKSLESQSDYAALQQDYFTIKREYLKKEEELLERLEDIKLYNEALEKTLEFVESEKDNNLGPADKTMPKLRSKTTRYEARRRKTLSASALKKKTEVIQEAERQRDQELRSLETQILAQLRAAQGPSVKD</sequence>
<evidence type="ECO:0000313" key="3">
    <source>
        <dbReference type="EMBL" id="KAJ6263877.1"/>
    </source>
</evidence>
<evidence type="ECO:0000313" key="4">
    <source>
        <dbReference type="Proteomes" id="UP001221413"/>
    </source>
</evidence>